<dbReference type="InterPro" id="IPR006183">
    <property type="entry name" value="Pgluconate_DH"/>
</dbReference>
<reference evidence="6 7" key="1">
    <citation type="journal article" date="2016" name="Nat. Commun.">
        <title>Thousands of microbial genomes shed light on interconnected biogeochemical processes in an aquifer system.</title>
        <authorList>
            <person name="Anantharaman K."/>
            <person name="Brown C.T."/>
            <person name="Hug L.A."/>
            <person name="Sharon I."/>
            <person name="Castelle C.J."/>
            <person name="Probst A.J."/>
            <person name="Thomas B.C."/>
            <person name="Singh A."/>
            <person name="Wilkins M.J."/>
            <person name="Karaoz U."/>
            <person name="Brodie E.L."/>
            <person name="Williams K.H."/>
            <person name="Hubbard S.S."/>
            <person name="Banfield J.F."/>
        </authorList>
    </citation>
    <scope>NUCLEOTIDE SEQUENCE [LARGE SCALE GENOMIC DNA]</scope>
</reference>
<protein>
    <recommendedName>
        <fullName evidence="8">6-phosphogluconate dehydrogenase (Decarboxylating)</fullName>
    </recommendedName>
</protein>
<dbReference type="PRINTS" id="PR00076">
    <property type="entry name" value="6PGDHDRGNASE"/>
</dbReference>
<dbReference type="InterPro" id="IPR008927">
    <property type="entry name" value="6-PGluconate_DH-like_C_sf"/>
</dbReference>
<evidence type="ECO:0000259" key="5">
    <source>
        <dbReference type="Pfam" id="PF03446"/>
    </source>
</evidence>
<evidence type="ECO:0000256" key="1">
    <source>
        <dbReference type="ARBA" id="ARBA00008419"/>
    </source>
</evidence>
<dbReference type="Gene3D" id="1.10.1040.10">
    <property type="entry name" value="N-(1-d-carboxylethyl)-l-norvaline Dehydrogenase, domain 2"/>
    <property type="match status" value="1"/>
</dbReference>
<dbReference type="InterPro" id="IPR006115">
    <property type="entry name" value="6PGDH_NADP-bd"/>
</dbReference>
<dbReference type="STRING" id="1797542.A3J59_04975"/>
<evidence type="ECO:0000259" key="4">
    <source>
        <dbReference type="Pfam" id="PF00393"/>
    </source>
</evidence>
<dbReference type="SUPFAM" id="SSF48179">
    <property type="entry name" value="6-phosphogluconate dehydrogenase C-terminal domain-like"/>
    <property type="match status" value="1"/>
</dbReference>
<dbReference type="Gene3D" id="3.40.50.720">
    <property type="entry name" value="NAD(P)-binding Rossmann-like Domain"/>
    <property type="match status" value="1"/>
</dbReference>
<dbReference type="GO" id="GO:0016054">
    <property type="term" value="P:organic acid catabolic process"/>
    <property type="evidence" value="ECO:0007669"/>
    <property type="project" value="UniProtKB-ARBA"/>
</dbReference>
<dbReference type="InterPro" id="IPR036291">
    <property type="entry name" value="NAD(P)-bd_dom_sf"/>
</dbReference>
<comment type="similarity">
    <text evidence="1">Belongs to the 6-phosphogluconate dehydrogenase family.</text>
</comment>
<dbReference type="GO" id="GO:0019521">
    <property type="term" value="P:D-gluconate metabolic process"/>
    <property type="evidence" value="ECO:0007669"/>
    <property type="project" value="UniProtKB-KW"/>
</dbReference>
<sequence>MSKIGFYGLGRMGYGMVSRLLSRKVAVVAFNRGQDKVKQISRQGAIPVASLEELVGKLGQKKIIWLMLPSGKPTDAAIKKLLPLLRRGDIIIDGANDFYQNAEMHAKLCAKKGVYFFDVGVSGGVWGLKNGYTLMVGGPKSQFKFIEPFCQALAPKGGYGYFGETGSGHFVKSVHNIVEYVYLQGLAEGVEALSRFKKPIDLRQVTKVWQPASVVHSWLLGLTTKALERPDFKKISPKIDSVTIDELRKTVAAVKAYAPAFSAAVAVRRDQTKKFALGKRTIAAIRREFGGHEVRKGR</sequence>
<comment type="caution">
    <text evidence="6">The sequence shown here is derived from an EMBL/GenBank/DDBJ whole genome shotgun (WGS) entry which is preliminary data.</text>
</comment>
<name>A0A1G1YIW3_9BACT</name>
<dbReference type="InterPro" id="IPR013328">
    <property type="entry name" value="6PGD_dom2"/>
</dbReference>
<dbReference type="InterPro" id="IPR006114">
    <property type="entry name" value="6PGDH_C"/>
</dbReference>
<proteinExistence type="inferred from homology"/>
<feature type="domain" description="6-phosphogluconate dehydrogenase C-terminal" evidence="4">
    <location>
        <begin position="168"/>
        <end position="246"/>
    </location>
</feature>
<keyword evidence="2" id="KW-0560">Oxidoreductase</keyword>
<evidence type="ECO:0000313" key="7">
    <source>
        <dbReference type="Proteomes" id="UP000177310"/>
    </source>
</evidence>
<organism evidence="6 7">
    <name type="scientific">Candidatus Buchananbacteria bacterium RIFCSPHIGHO2_02_FULL_56_16</name>
    <dbReference type="NCBI Taxonomy" id="1797542"/>
    <lineage>
        <taxon>Bacteria</taxon>
        <taxon>Candidatus Buchananiibacteriota</taxon>
    </lineage>
</organism>
<evidence type="ECO:0000256" key="2">
    <source>
        <dbReference type="ARBA" id="ARBA00023002"/>
    </source>
</evidence>
<dbReference type="Pfam" id="PF00393">
    <property type="entry name" value="6PGD"/>
    <property type="match status" value="1"/>
</dbReference>
<accession>A0A1G1YIW3</accession>
<dbReference type="Proteomes" id="UP000177310">
    <property type="component" value="Unassembled WGS sequence"/>
</dbReference>
<dbReference type="EMBL" id="MHIL01000017">
    <property type="protein sequence ID" value="OGY51640.1"/>
    <property type="molecule type" value="Genomic_DNA"/>
</dbReference>
<dbReference type="SUPFAM" id="SSF51735">
    <property type="entry name" value="NAD(P)-binding Rossmann-fold domains"/>
    <property type="match status" value="1"/>
</dbReference>
<dbReference type="GO" id="GO:0050661">
    <property type="term" value="F:NADP binding"/>
    <property type="evidence" value="ECO:0007669"/>
    <property type="project" value="InterPro"/>
</dbReference>
<dbReference type="GO" id="GO:0004616">
    <property type="term" value="F:phosphogluconate dehydrogenase (decarboxylating) activity"/>
    <property type="evidence" value="ECO:0007669"/>
    <property type="project" value="InterPro"/>
</dbReference>
<dbReference type="Pfam" id="PF03446">
    <property type="entry name" value="NAD_binding_2"/>
    <property type="match status" value="1"/>
</dbReference>
<keyword evidence="3" id="KW-0311">Gluconate utilization</keyword>
<feature type="domain" description="6-phosphogluconate dehydrogenase NADP-binding" evidence="5">
    <location>
        <begin position="3"/>
        <end position="155"/>
    </location>
</feature>
<evidence type="ECO:0008006" key="8">
    <source>
        <dbReference type="Google" id="ProtNLM"/>
    </source>
</evidence>
<dbReference type="GO" id="GO:0006098">
    <property type="term" value="P:pentose-phosphate shunt"/>
    <property type="evidence" value="ECO:0007669"/>
    <property type="project" value="InterPro"/>
</dbReference>
<dbReference type="AlphaFoldDB" id="A0A1G1YIW3"/>
<evidence type="ECO:0000256" key="3">
    <source>
        <dbReference type="ARBA" id="ARBA00023064"/>
    </source>
</evidence>
<dbReference type="PROSITE" id="PS00895">
    <property type="entry name" value="3_HYDROXYISOBUT_DH"/>
    <property type="match status" value="1"/>
</dbReference>
<dbReference type="NCBIfam" id="NF007161">
    <property type="entry name" value="PRK09599.1"/>
    <property type="match status" value="1"/>
</dbReference>
<dbReference type="InterPro" id="IPR002204">
    <property type="entry name" value="3-OH-isobutyrate_DH-rel_CS"/>
</dbReference>
<dbReference type="PANTHER" id="PTHR11811">
    <property type="entry name" value="6-PHOSPHOGLUCONATE DEHYDROGENASE"/>
    <property type="match status" value="1"/>
</dbReference>
<gene>
    <name evidence="6" type="ORF">A3J59_04975</name>
</gene>
<evidence type="ECO:0000313" key="6">
    <source>
        <dbReference type="EMBL" id="OGY51640.1"/>
    </source>
</evidence>